<organism evidence="2 3">
    <name type="scientific">Rubellimicrobium mesophilum DSM 19309</name>
    <dbReference type="NCBI Taxonomy" id="442562"/>
    <lineage>
        <taxon>Bacteria</taxon>
        <taxon>Pseudomonadati</taxon>
        <taxon>Pseudomonadota</taxon>
        <taxon>Alphaproteobacteria</taxon>
        <taxon>Rhodobacterales</taxon>
        <taxon>Roseobacteraceae</taxon>
        <taxon>Rubellimicrobium</taxon>
    </lineage>
</organism>
<feature type="region of interest" description="Disordered" evidence="1">
    <location>
        <begin position="1"/>
        <end position="20"/>
    </location>
</feature>
<evidence type="ECO:0000256" key="1">
    <source>
        <dbReference type="SAM" id="MobiDB-lite"/>
    </source>
</evidence>
<protein>
    <submittedName>
        <fullName evidence="2">Uncharacterized protein</fullName>
    </submittedName>
</protein>
<reference evidence="2 3" key="1">
    <citation type="submission" date="2013-02" db="EMBL/GenBank/DDBJ databases">
        <authorList>
            <person name="Fiebig A."/>
            <person name="Goeker M."/>
            <person name="Klenk H.-P.P."/>
        </authorList>
    </citation>
    <scope>NUCLEOTIDE SEQUENCE [LARGE SCALE GENOMIC DNA]</scope>
    <source>
        <strain evidence="2 3">DSM 19309</strain>
    </source>
</reference>
<dbReference type="AlphaFoldDB" id="A0A017HMA2"/>
<evidence type="ECO:0000313" key="2">
    <source>
        <dbReference type="EMBL" id="EYD75298.1"/>
    </source>
</evidence>
<comment type="caution">
    <text evidence="2">The sequence shown here is derived from an EMBL/GenBank/DDBJ whole genome shotgun (WGS) entry which is preliminary data.</text>
</comment>
<evidence type="ECO:0000313" key="3">
    <source>
        <dbReference type="Proteomes" id="UP000019666"/>
    </source>
</evidence>
<dbReference type="HOGENOM" id="CLU_1276826_0_0_5"/>
<proteinExistence type="predicted"/>
<gene>
    <name evidence="2" type="ORF">Rumeso_03122</name>
</gene>
<keyword evidence="3" id="KW-1185">Reference proteome</keyword>
<name>A0A017HMA2_9RHOB</name>
<dbReference type="STRING" id="442562.Rumeso_03122"/>
<dbReference type="EMBL" id="AOSK01000087">
    <property type="protein sequence ID" value="EYD75298.1"/>
    <property type="molecule type" value="Genomic_DNA"/>
</dbReference>
<sequence>MHTHLENVGAPHTDDENVHSEELETLVDAREIPLVAADAIERFYNHNIEAASLGVCHKVGETFTADERGRGPSAIGVGLDDAQAFADGVGPAKLKLILDGAVRLEVSRVAGVQGRATANGRFWHGKAPEDSAAVSARAWARAKASTKRRSSGSGGRSERRNAVSTIRTHWAACHQSHHRRRATDRYCPAATSPVPPWRCGLPPGRSAAPHSGSDDR</sequence>
<dbReference type="Proteomes" id="UP000019666">
    <property type="component" value="Unassembled WGS sequence"/>
</dbReference>
<accession>A0A017HMA2</accession>
<feature type="region of interest" description="Disordered" evidence="1">
    <location>
        <begin position="138"/>
        <end position="216"/>
    </location>
</feature>